<protein>
    <submittedName>
        <fullName evidence="5">Site-specific recombinase XerD</fullName>
    </submittedName>
</protein>
<dbReference type="PANTHER" id="PTHR30349:SF88">
    <property type="entry name" value="BLL1584 PROTEIN"/>
    <property type="match status" value="1"/>
</dbReference>
<feature type="domain" description="Tyr recombinase" evidence="4">
    <location>
        <begin position="159"/>
        <end position="360"/>
    </location>
</feature>
<keyword evidence="2" id="KW-0238">DNA-binding</keyword>
<evidence type="ECO:0000259" key="4">
    <source>
        <dbReference type="PROSITE" id="PS51898"/>
    </source>
</evidence>
<dbReference type="GO" id="GO:0015074">
    <property type="term" value="P:DNA integration"/>
    <property type="evidence" value="ECO:0007669"/>
    <property type="project" value="UniProtKB-KW"/>
</dbReference>
<accession>A0A2S8SDG0</accession>
<dbReference type="OrthoDB" id="9808346at2"/>
<proteinExistence type="predicted"/>
<comment type="caution">
    <text evidence="5">The sequence shown here is derived from an EMBL/GenBank/DDBJ whole genome shotgun (WGS) entry which is preliminary data.</text>
</comment>
<evidence type="ECO:0000256" key="1">
    <source>
        <dbReference type="ARBA" id="ARBA00022908"/>
    </source>
</evidence>
<evidence type="ECO:0000313" key="6">
    <source>
        <dbReference type="Proteomes" id="UP000238338"/>
    </source>
</evidence>
<dbReference type="PROSITE" id="PS51898">
    <property type="entry name" value="TYR_RECOMBINASE"/>
    <property type="match status" value="1"/>
</dbReference>
<dbReference type="Proteomes" id="UP000238338">
    <property type="component" value="Unassembled WGS sequence"/>
</dbReference>
<dbReference type="PANTHER" id="PTHR30349">
    <property type="entry name" value="PHAGE INTEGRASE-RELATED"/>
    <property type="match status" value="1"/>
</dbReference>
<evidence type="ECO:0000313" key="5">
    <source>
        <dbReference type="EMBL" id="PQV58772.1"/>
    </source>
</evidence>
<dbReference type="GO" id="GO:0006310">
    <property type="term" value="P:DNA recombination"/>
    <property type="evidence" value="ECO:0007669"/>
    <property type="project" value="UniProtKB-KW"/>
</dbReference>
<dbReference type="InterPro" id="IPR002104">
    <property type="entry name" value="Integrase_catalytic"/>
</dbReference>
<dbReference type="InterPro" id="IPR011010">
    <property type="entry name" value="DNA_brk_join_enz"/>
</dbReference>
<keyword evidence="6" id="KW-1185">Reference proteome</keyword>
<sequence>MPRPSKGARVYERKRKDREPVWVIRDGAFEKQTGARNRVEAETALAQYINGRGLPGSASAPEDMRVGLALSIYGEEHAIHCADPARIGFAIDALDPFWGDLRVSDVKGATCRRYMKWRARSDGTMRRELGVLQASLNYCEREGHLTSAPTVTLPEKPAAKERWLTRTEVYWMLRASRRLRIDGKHLRKFIIAGRYTGTRKTALLNLSIDMPSVSHGWVDTESGIMYRIGSAARRSKKKQPTARLPRPFLSYIRRWKAAGCRWVIETNEGNRVANVRNGWANCVKIAEEMAAAAAEKARDPALAIDLTGVTPHVMRHTAITWAMQSGADHWDVSGFFGVSLKTLEEVYGHHHPDHQGSAVRAMERRSR</sequence>
<reference evidence="5 6" key="1">
    <citation type="submission" date="2018-02" db="EMBL/GenBank/DDBJ databases">
        <title>Genomic Encyclopedia of Archaeal and Bacterial Type Strains, Phase II (KMG-II): from individual species to whole genera.</title>
        <authorList>
            <person name="Goeker M."/>
        </authorList>
    </citation>
    <scope>NUCLEOTIDE SEQUENCE [LARGE SCALE GENOMIC DNA]</scope>
    <source>
        <strain evidence="5 6">DSM 18921</strain>
    </source>
</reference>
<keyword evidence="3" id="KW-0233">DNA recombination</keyword>
<dbReference type="Gene3D" id="1.10.150.130">
    <property type="match status" value="1"/>
</dbReference>
<dbReference type="Gene3D" id="1.10.443.10">
    <property type="entry name" value="Intergrase catalytic core"/>
    <property type="match status" value="1"/>
</dbReference>
<evidence type="ECO:0000256" key="2">
    <source>
        <dbReference type="ARBA" id="ARBA00023125"/>
    </source>
</evidence>
<dbReference type="RefSeq" id="WP_105513018.1">
    <property type="nucleotide sequence ID" value="NZ_PVEP01000001.1"/>
</dbReference>
<dbReference type="InterPro" id="IPR050090">
    <property type="entry name" value="Tyrosine_recombinase_XerCD"/>
</dbReference>
<name>A0A2S8SDG0_9RHOB</name>
<dbReference type="InterPro" id="IPR013762">
    <property type="entry name" value="Integrase-like_cat_sf"/>
</dbReference>
<dbReference type="EMBL" id="PVEP01000001">
    <property type="protein sequence ID" value="PQV58772.1"/>
    <property type="molecule type" value="Genomic_DNA"/>
</dbReference>
<gene>
    <name evidence="5" type="ORF">LX70_00585</name>
</gene>
<evidence type="ECO:0000256" key="3">
    <source>
        <dbReference type="ARBA" id="ARBA00023172"/>
    </source>
</evidence>
<dbReference type="GO" id="GO:0003677">
    <property type="term" value="F:DNA binding"/>
    <property type="evidence" value="ECO:0007669"/>
    <property type="project" value="UniProtKB-KW"/>
</dbReference>
<dbReference type="AlphaFoldDB" id="A0A2S8SDG0"/>
<organism evidence="5 6">
    <name type="scientific">Albidovulum denitrificans</name>
    <dbReference type="NCBI Taxonomy" id="404881"/>
    <lineage>
        <taxon>Bacteria</taxon>
        <taxon>Pseudomonadati</taxon>
        <taxon>Pseudomonadota</taxon>
        <taxon>Alphaproteobacteria</taxon>
        <taxon>Rhodobacterales</taxon>
        <taxon>Paracoccaceae</taxon>
        <taxon>Albidovulum</taxon>
    </lineage>
</organism>
<dbReference type="SUPFAM" id="SSF56349">
    <property type="entry name" value="DNA breaking-rejoining enzymes"/>
    <property type="match status" value="1"/>
</dbReference>
<dbReference type="InterPro" id="IPR010998">
    <property type="entry name" value="Integrase_recombinase_N"/>
</dbReference>
<keyword evidence="1" id="KW-0229">DNA integration</keyword>